<sequence length="1135" mass="123225">MTDDMTDHMTAHPAEQPVDQPHNQTSNTTKPPATDQVVAKLSESSSQAGEPTRQVSEASSRVGELSGQMGEPSGQVGELDDGVIERPGSWGISRRRALQLSGGVAAVGAVGAGELPALATEAAPDQHRTPATDVRENQAVLREGTNFMVSVSPDGNWLALDLVTAIWVLPAAGGTARRLTDDLQDATRPRWSPDGRSIVFQSYRDGNFHLWTIRPDGSGLRQLTTGRYDHREPHVTPDGRSIVFSSDRGGNGSYGIHRLDLATGTITKLTDDASEEAEPTASPDGRKIAFTVDTSSIVELDLASGTRTTLVPAKTGITLFGPAYSPAGKLAYVRLTGPACALIVDNKQLTIDQDVFAVPPSWSSAAGIFYSADGTIHHHHLTAGPTVVPFAAVVPVTSKRPRAKSPDLESTAKRPVRGIASPTASPDGRWLAFRALNAIWLAPTDGRTTPRKLVADGYFNSDPDFSPDGKTLLYASDRDGTADLWLHDLATGKNSKLSGLPGAQTAPRFAPDGKRIAYQDQDGIAWILDLNSGQVRQITPTLFQPGRVSWSRDGKTLVLAAVKPFSKRFREGTSQLLYVDVATAALEYVEPMPFRSLATRGDDGPVFSPDGKHLAFVVESLLYVVPVDARGRFTAEPRAITKEVTDSPVWQDNRTLLYLHNGTLRRTTITGGRPATVKLDLQYRRATIKQHVTIHAGALWDGRSTTLRRDVDIVIDGARIAAVRDHNGRHGAADIDASKLTVMPGLIDAHNHWHLRGRAWGARQGNLWLAYGITSTRSPGDPVYQMQETREALASGALRGPRYFATGEAIDGSRVYYNFMRPTLSVQQLALELDRVQGLAYDLVKTYVRLPIEYQRRAIAYVHRLGLQLSSHYLYPAEHLGMDGMEHTGATNRLGYSHTVSRLGRAYADVVTLFTQAGLSVTPTLFNSTMAHVDDPSLLTDRRTTTLYPSWEYDYLIGEVETAKGPAGVTTRELLRGNVDMVLRIHRGGGLVIAGTDTPLDNMAISLHANLRSMVAGGFTPYEALTTATHNPAKWLRLEDKLGVVRPGAQADLSFIVGDPLADIRAAAAVQQVMIVGNLHSVDALLAPYTHTTQRTAALRTANAPQPLTRSQAHATTPNHWWHEPEWLHRACCEG</sequence>
<dbReference type="Pfam" id="PF07676">
    <property type="entry name" value="PD40"/>
    <property type="match status" value="7"/>
</dbReference>
<dbReference type="Gene3D" id="2.30.40.10">
    <property type="entry name" value="Urease, subunit C, domain 1"/>
    <property type="match status" value="2"/>
</dbReference>
<evidence type="ECO:0000256" key="2">
    <source>
        <dbReference type="SAM" id="MobiDB-lite"/>
    </source>
</evidence>
<dbReference type="InterPro" id="IPR011042">
    <property type="entry name" value="6-blade_b-propeller_TolB-like"/>
</dbReference>
<dbReference type="PANTHER" id="PTHR36842">
    <property type="entry name" value="PROTEIN TOLB HOMOLOG"/>
    <property type="match status" value="1"/>
</dbReference>
<comment type="similarity">
    <text evidence="1">Belongs to the TolB family.</text>
</comment>
<evidence type="ECO:0000313" key="5">
    <source>
        <dbReference type="Proteomes" id="UP001501705"/>
    </source>
</evidence>
<dbReference type="Proteomes" id="UP001501705">
    <property type="component" value="Unassembled WGS sequence"/>
</dbReference>
<feature type="region of interest" description="Disordered" evidence="2">
    <location>
        <begin position="1"/>
        <end position="84"/>
    </location>
</feature>
<feature type="compositionally biased region" description="Polar residues" evidence="2">
    <location>
        <begin position="21"/>
        <end position="31"/>
    </location>
</feature>
<dbReference type="EMBL" id="BAAAPH010000002">
    <property type="protein sequence ID" value="GAA1552419.1"/>
    <property type="molecule type" value="Genomic_DNA"/>
</dbReference>
<organism evidence="4 5">
    <name type="scientific">Kribbella hippodromi</name>
    <dbReference type="NCBI Taxonomy" id="434347"/>
    <lineage>
        <taxon>Bacteria</taxon>
        <taxon>Bacillati</taxon>
        <taxon>Actinomycetota</taxon>
        <taxon>Actinomycetes</taxon>
        <taxon>Propionibacteriales</taxon>
        <taxon>Kribbellaceae</taxon>
        <taxon>Kribbella</taxon>
    </lineage>
</organism>
<feature type="compositionally biased region" description="Polar residues" evidence="2">
    <location>
        <begin position="42"/>
        <end position="59"/>
    </location>
</feature>
<dbReference type="InterPro" id="IPR006311">
    <property type="entry name" value="TAT_signal"/>
</dbReference>
<dbReference type="Gene3D" id="3.20.20.140">
    <property type="entry name" value="Metal-dependent hydrolases"/>
    <property type="match status" value="2"/>
</dbReference>
<dbReference type="SUPFAM" id="SSF51338">
    <property type="entry name" value="Composite domain of metallo-dependent hydrolases"/>
    <property type="match status" value="1"/>
</dbReference>
<dbReference type="Gene3D" id="2.120.10.30">
    <property type="entry name" value="TolB, C-terminal domain"/>
    <property type="match status" value="2"/>
</dbReference>
<feature type="domain" description="Amidohydrolase-related" evidence="3">
    <location>
        <begin position="741"/>
        <end position="1078"/>
    </location>
</feature>
<dbReference type="Pfam" id="PF01979">
    <property type="entry name" value="Amidohydro_1"/>
    <property type="match status" value="1"/>
</dbReference>
<name>A0ABP4MYK0_9ACTN</name>
<gene>
    <name evidence="4" type="ORF">GCM10009804_06760</name>
</gene>
<dbReference type="InterPro" id="IPR006680">
    <property type="entry name" value="Amidohydro-rel"/>
</dbReference>
<evidence type="ECO:0000256" key="1">
    <source>
        <dbReference type="ARBA" id="ARBA00009820"/>
    </source>
</evidence>
<comment type="caution">
    <text evidence="4">The sequence shown here is derived from an EMBL/GenBank/DDBJ whole genome shotgun (WGS) entry which is preliminary data.</text>
</comment>
<accession>A0ABP4MYK0</accession>
<dbReference type="RefSeq" id="WP_344231815.1">
    <property type="nucleotide sequence ID" value="NZ_BAAAPH010000002.1"/>
</dbReference>
<dbReference type="InterPro" id="IPR011659">
    <property type="entry name" value="WD40"/>
</dbReference>
<protein>
    <submittedName>
        <fullName evidence="4">Amidohydrolase family protein</fullName>
    </submittedName>
</protein>
<evidence type="ECO:0000313" key="4">
    <source>
        <dbReference type="EMBL" id="GAA1552419.1"/>
    </source>
</evidence>
<feature type="compositionally biased region" description="Basic and acidic residues" evidence="2">
    <location>
        <begin position="1"/>
        <end position="10"/>
    </location>
</feature>
<dbReference type="SUPFAM" id="SSF69304">
    <property type="entry name" value="Tricorn protease N-terminal domain"/>
    <property type="match status" value="2"/>
</dbReference>
<dbReference type="PROSITE" id="PS51318">
    <property type="entry name" value="TAT"/>
    <property type="match status" value="1"/>
</dbReference>
<keyword evidence="5" id="KW-1185">Reference proteome</keyword>
<dbReference type="SUPFAM" id="SSF51556">
    <property type="entry name" value="Metallo-dependent hydrolases"/>
    <property type="match status" value="1"/>
</dbReference>
<evidence type="ECO:0000259" key="3">
    <source>
        <dbReference type="Pfam" id="PF01979"/>
    </source>
</evidence>
<reference evidence="5" key="1">
    <citation type="journal article" date="2019" name="Int. J. Syst. Evol. Microbiol.">
        <title>The Global Catalogue of Microorganisms (GCM) 10K type strain sequencing project: providing services to taxonomists for standard genome sequencing and annotation.</title>
        <authorList>
            <consortium name="The Broad Institute Genomics Platform"/>
            <consortium name="The Broad Institute Genome Sequencing Center for Infectious Disease"/>
            <person name="Wu L."/>
            <person name="Ma J."/>
        </authorList>
    </citation>
    <scope>NUCLEOTIDE SEQUENCE [LARGE SCALE GENOMIC DNA]</scope>
    <source>
        <strain evidence="5">JCM 15572</strain>
    </source>
</reference>
<dbReference type="PANTHER" id="PTHR36842:SF1">
    <property type="entry name" value="PROTEIN TOLB"/>
    <property type="match status" value="1"/>
</dbReference>
<dbReference type="InterPro" id="IPR032466">
    <property type="entry name" value="Metal_Hydrolase"/>
</dbReference>
<proteinExistence type="inferred from homology"/>
<dbReference type="InterPro" id="IPR011059">
    <property type="entry name" value="Metal-dep_hydrolase_composite"/>
</dbReference>